<dbReference type="InterPro" id="IPR029055">
    <property type="entry name" value="Ntn_hydrolases_N"/>
</dbReference>
<dbReference type="PROSITE" id="PS51278">
    <property type="entry name" value="GATASE_TYPE_2"/>
    <property type="match status" value="1"/>
</dbReference>
<evidence type="ECO:0000313" key="7">
    <source>
        <dbReference type="Proteomes" id="UP001528411"/>
    </source>
</evidence>
<reference evidence="6 7" key="1">
    <citation type="submission" date="2023-01" db="EMBL/GenBank/DDBJ databases">
        <title>Psychrosphaera sp. nov., isolated from marine algae.</title>
        <authorList>
            <person name="Bayburt H."/>
            <person name="Choi B.J."/>
            <person name="Kim J.M."/>
            <person name="Choi D.G."/>
            <person name="Jeon C.O."/>
        </authorList>
    </citation>
    <scope>NUCLEOTIDE SEQUENCE [LARGE SCALE GENOMIC DNA]</scope>
    <source>
        <strain evidence="6 7">G1-22</strain>
    </source>
</reference>
<evidence type="ECO:0000259" key="5">
    <source>
        <dbReference type="PROSITE" id="PS51278"/>
    </source>
</evidence>
<dbReference type="Pfam" id="PF13537">
    <property type="entry name" value="GATase_7"/>
    <property type="match status" value="1"/>
</dbReference>
<dbReference type="Gene3D" id="3.60.20.10">
    <property type="entry name" value="Glutamine Phosphoribosylpyrophosphate, subunit 1, domain 1"/>
    <property type="match status" value="1"/>
</dbReference>
<name>A0ABT5FGQ4_9GAMM</name>
<dbReference type="CDD" id="cd00712">
    <property type="entry name" value="AsnB"/>
    <property type="match status" value="1"/>
</dbReference>
<evidence type="ECO:0000256" key="4">
    <source>
        <dbReference type="ARBA" id="ARBA00048741"/>
    </source>
</evidence>
<proteinExistence type="inferred from homology"/>
<feature type="domain" description="Glutamine amidotransferase type-2" evidence="5">
    <location>
        <begin position="2"/>
        <end position="199"/>
    </location>
</feature>
<dbReference type="InterPro" id="IPR051786">
    <property type="entry name" value="ASN_synthetase/amidase"/>
</dbReference>
<dbReference type="InterPro" id="IPR033738">
    <property type="entry name" value="AsnB_N"/>
</dbReference>
<dbReference type="RefSeq" id="WP_272181335.1">
    <property type="nucleotide sequence ID" value="NZ_JAQOMS010000002.1"/>
</dbReference>
<dbReference type="PANTHER" id="PTHR43284:SF1">
    <property type="entry name" value="ASPARAGINE SYNTHETASE"/>
    <property type="match status" value="1"/>
</dbReference>
<dbReference type="EMBL" id="JAQOMS010000002">
    <property type="protein sequence ID" value="MDC2890032.1"/>
    <property type="molecule type" value="Genomic_DNA"/>
</dbReference>
<dbReference type="EC" id="6.3.5.4" evidence="3"/>
<gene>
    <name evidence="6" type="ORF">PN838_16235</name>
</gene>
<protein>
    <recommendedName>
        <fullName evidence="3">asparagine synthase (glutamine-hydrolyzing)</fullName>
        <ecNumber evidence="3">6.3.5.4</ecNumber>
    </recommendedName>
</protein>
<dbReference type="Proteomes" id="UP001528411">
    <property type="component" value="Unassembled WGS sequence"/>
</dbReference>
<keyword evidence="7" id="KW-1185">Reference proteome</keyword>
<dbReference type="InterPro" id="IPR017932">
    <property type="entry name" value="GATase_2_dom"/>
</dbReference>
<organism evidence="6 7">
    <name type="scientific">Psychrosphaera algicola</name>
    <dbReference type="NCBI Taxonomy" id="3023714"/>
    <lineage>
        <taxon>Bacteria</taxon>
        <taxon>Pseudomonadati</taxon>
        <taxon>Pseudomonadota</taxon>
        <taxon>Gammaproteobacteria</taxon>
        <taxon>Alteromonadales</taxon>
        <taxon>Pseudoalteromonadaceae</taxon>
        <taxon>Psychrosphaera</taxon>
    </lineage>
</organism>
<comment type="pathway">
    <text evidence="1">Amino-acid biosynthesis; L-asparagine biosynthesis; L-asparagine from L-aspartate (L-Gln route): step 1/1.</text>
</comment>
<evidence type="ECO:0000256" key="2">
    <source>
        <dbReference type="ARBA" id="ARBA00005752"/>
    </source>
</evidence>
<dbReference type="PANTHER" id="PTHR43284">
    <property type="entry name" value="ASPARAGINE SYNTHETASE (GLUTAMINE-HYDROLYZING)"/>
    <property type="match status" value="1"/>
</dbReference>
<evidence type="ECO:0000256" key="1">
    <source>
        <dbReference type="ARBA" id="ARBA00005187"/>
    </source>
</evidence>
<evidence type="ECO:0000313" key="6">
    <source>
        <dbReference type="EMBL" id="MDC2890032.1"/>
    </source>
</evidence>
<dbReference type="SUPFAM" id="SSF56235">
    <property type="entry name" value="N-terminal nucleophile aminohydrolases (Ntn hydrolases)"/>
    <property type="match status" value="1"/>
</dbReference>
<comment type="similarity">
    <text evidence="2">Belongs to the asparagine synthetase family.</text>
</comment>
<sequence length="199" mass="22649">MCGILGTLNYQNAADANKLSAMRDTMPYRGPDDNGVWLSDDKYCGLAHLRLSILDPSPAGHQPRVEQSGRYVISYNGEVYNYIEIRAELETKGYTFETGTDTEVILQAYIEYGTECLSLFNGMFAIAIWDNETRELFLARDRLGIKPVYYYQNANEFIFASETKAILKGLSELPALNIELIDDYMSFGYIPWEKPYIKA</sequence>
<comment type="caution">
    <text evidence="6">The sequence shown here is derived from an EMBL/GenBank/DDBJ whole genome shotgun (WGS) entry which is preliminary data.</text>
</comment>
<evidence type="ECO:0000256" key="3">
    <source>
        <dbReference type="ARBA" id="ARBA00012737"/>
    </source>
</evidence>
<accession>A0ABT5FGQ4</accession>
<comment type="catalytic activity">
    <reaction evidence="4">
        <text>L-aspartate + L-glutamine + ATP + H2O = L-asparagine + L-glutamate + AMP + diphosphate + H(+)</text>
        <dbReference type="Rhea" id="RHEA:12228"/>
        <dbReference type="ChEBI" id="CHEBI:15377"/>
        <dbReference type="ChEBI" id="CHEBI:15378"/>
        <dbReference type="ChEBI" id="CHEBI:29985"/>
        <dbReference type="ChEBI" id="CHEBI:29991"/>
        <dbReference type="ChEBI" id="CHEBI:30616"/>
        <dbReference type="ChEBI" id="CHEBI:33019"/>
        <dbReference type="ChEBI" id="CHEBI:58048"/>
        <dbReference type="ChEBI" id="CHEBI:58359"/>
        <dbReference type="ChEBI" id="CHEBI:456215"/>
        <dbReference type="EC" id="6.3.5.4"/>
    </reaction>
</comment>